<comment type="caution">
    <text evidence="4">The sequence shown here is derived from an EMBL/GenBank/DDBJ whole genome shotgun (WGS) entry which is preliminary data.</text>
</comment>
<dbReference type="GO" id="GO:0005771">
    <property type="term" value="C:multivesicular body"/>
    <property type="evidence" value="ECO:0000318"/>
    <property type="project" value="GO_Central"/>
</dbReference>
<sequence length="226" mass="25953">MMNNIFRFKKKNKEPPTTIQDASDRLSKRGESVEEKIKKLDVELARYGEQIRKTRPGHSQDSLKNRAMRILKQKRMYEKQCNIFYNQTYNLEQVSFATDGLKDAQQTMSSLKSANKELKGIMKTVNISDIDGMQDQLMDFVEESTEIQESLGRTYNVPDYIDEDELLSEIGGLEEDMKKEIQSNNVPSYLLPVNDLDIEDELHLPTVPTGRQAIQVDADDEIGLRG</sequence>
<dbReference type="GO" id="GO:0032511">
    <property type="term" value="P:late endosome to vacuole transport via multivesicular body sorting pathway"/>
    <property type="evidence" value="ECO:0000318"/>
    <property type="project" value="GO_Central"/>
</dbReference>
<feature type="compositionally biased region" description="Basic and acidic residues" evidence="3">
    <location>
        <begin position="22"/>
        <end position="32"/>
    </location>
</feature>
<feature type="region of interest" description="Disordered" evidence="3">
    <location>
        <begin position="1"/>
        <end position="32"/>
    </location>
</feature>
<dbReference type="Pfam" id="PF03357">
    <property type="entry name" value="Snf7"/>
    <property type="match status" value="1"/>
</dbReference>
<organism evidence="4 5">
    <name type="scientific">Zostera marina</name>
    <name type="common">Eelgrass</name>
    <dbReference type="NCBI Taxonomy" id="29655"/>
    <lineage>
        <taxon>Eukaryota</taxon>
        <taxon>Viridiplantae</taxon>
        <taxon>Streptophyta</taxon>
        <taxon>Embryophyta</taxon>
        <taxon>Tracheophyta</taxon>
        <taxon>Spermatophyta</taxon>
        <taxon>Magnoliopsida</taxon>
        <taxon>Liliopsida</taxon>
        <taxon>Zosteraceae</taxon>
        <taxon>Zostera</taxon>
    </lineage>
</organism>
<evidence type="ECO:0000256" key="2">
    <source>
        <dbReference type="ARBA" id="ARBA00023054"/>
    </source>
</evidence>
<evidence type="ECO:0000256" key="3">
    <source>
        <dbReference type="SAM" id="MobiDB-lite"/>
    </source>
</evidence>
<name>A0A0K9NIG7_ZOSMR</name>
<dbReference type="Gene3D" id="1.10.287.1060">
    <property type="entry name" value="ESAT-6-like"/>
    <property type="match status" value="1"/>
</dbReference>
<dbReference type="AlphaFoldDB" id="A0A0K9NIG7"/>
<dbReference type="PANTHER" id="PTHR22761">
    <property type="entry name" value="CHARGED MULTIVESICULAR BODY PROTEIN"/>
    <property type="match status" value="1"/>
</dbReference>
<proteinExistence type="inferred from homology"/>
<evidence type="ECO:0000256" key="1">
    <source>
        <dbReference type="ARBA" id="ARBA00006190"/>
    </source>
</evidence>
<evidence type="ECO:0000313" key="4">
    <source>
        <dbReference type="EMBL" id="KMZ56556.1"/>
    </source>
</evidence>
<keyword evidence="5" id="KW-1185">Reference proteome</keyword>
<comment type="similarity">
    <text evidence="1">Belongs to the SNF7 family.</text>
</comment>
<dbReference type="InterPro" id="IPR005024">
    <property type="entry name" value="Snf7_fam"/>
</dbReference>
<dbReference type="OrthoDB" id="3973241at2759"/>
<dbReference type="EMBL" id="LFYR01002156">
    <property type="protein sequence ID" value="KMZ56556.1"/>
    <property type="molecule type" value="Genomic_DNA"/>
</dbReference>
<accession>A0A0K9NIG7</accession>
<protein>
    <submittedName>
        <fullName evidence="4">Putative Charged multivesicular body protein</fullName>
    </submittedName>
</protein>
<gene>
    <name evidence="4" type="ORF">ZOSMA_93G00200</name>
</gene>
<dbReference type="Gene3D" id="6.10.250.1710">
    <property type="match status" value="1"/>
</dbReference>
<dbReference type="PANTHER" id="PTHR22761:SF12">
    <property type="entry name" value="CHARGED MULTIVESICULAR BODY PROTEIN 5"/>
    <property type="match status" value="1"/>
</dbReference>
<reference evidence="5" key="1">
    <citation type="journal article" date="2016" name="Nature">
        <title>The genome of the seagrass Zostera marina reveals angiosperm adaptation to the sea.</title>
        <authorList>
            <person name="Olsen J.L."/>
            <person name="Rouze P."/>
            <person name="Verhelst B."/>
            <person name="Lin Y.-C."/>
            <person name="Bayer T."/>
            <person name="Collen J."/>
            <person name="Dattolo E."/>
            <person name="De Paoli E."/>
            <person name="Dittami S."/>
            <person name="Maumus F."/>
            <person name="Michel G."/>
            <person name="Kersting A."/>
            <person name="Lauritano C."/>
            <person name="Lohaus R."/>
            <person name="Toepel M."/>
            <person name="Tonon T."/>
            <person name="Vanneste K."/>
            <person name="Amirebrahimi M."/>
            <person name="Brakel J."/>
            <person name="Bostroem C."/>
            <person name="Chovatia M."/>
            <person name="Grimwood J."/>
            <person name="Jenkins J.W."/>
            <person name="Jueterbock A."/>
            <person name="Mraz A."/>
            <person name="Stam W.T."/>
            <person name="Tice H."/>
            <person name="Bornberg-Bauer E."/>
            <person name="Green P.J."/>
            <person name="Pearson G.A."/>
            <person name="Procaccini G."/>
            <person name="Duarte C.M."/>
            <person name="Schmutz J."/>
            <person name="Reusch T.B.H."/>
            <person name="Van de Peer Y."/>
        </authorList>
    </citation>
    <scope>NUCLEOTIDE SEQUENCE [LARGE SCALE GENOMIC DNA]</scope>
    <source>
        <strain evidence="5">cv. Finnish</strain>
    </source>
</reference>
<evidence type="ECO:0000313" key="5">
    <source>
        <dbReference type="Proteomes" id="UP000036987"/>
    </source>
</evidence>
<dbReference type="Proteomes" id="UP000036987">
    <property type="component" value="Unassembled WGS sequence"/>
</dbReference>
<dbReference type="STRING" id="29655.A0A0K9NIG7"/>
<dbReference type="GO" id="GO:0006900">
    <property type="term" value="P:vesicle budding from membrane"/>
    <property type="evidence" value="ECO:0000318"/>
    <property type="project" value="GO_Central"/>
</dbReference>
<keyword evidence="2" id="KW-0175">Coiled coil</keyword>